<evidence type="ECO:0000313" key="1">
    <source>
        <dbReference type="EMBL" id="ALC06155.1"/>
    </source>
</evidence>
<name>A0A0M4CQG8_9CORY</name>
<dbReference type="InterPro" id="IPR017517">
    <property type="entry name" value="Maleyloyr_isom"/>
</dbReference>
<accession>A0A0M4CQG8</accession>
<dbReference type="InterPro" id="IPR017519">
    <property type="entry name" value="CHP03085"/>
</dbReference>
<dbReference type="KEGG" id="cdx:CDES_08815"/>
<dbReference type="NCBIfam" id="TIGR03085">
    <property type="entry name" value="TIGR03085 family metal-binding protein"/>
    <property type="match status" value="1"/>
</dbReference>
<dbReference type="OrthoDB" id="3268903at2"/>
<keyword evidence="2" id="KW-1185">Reference proteome</keyword>
<dbReference type="STRING" id="931089.CDES_08815"/>
<reference evidence="1 2" key="1">
    <citation type="submission" date="2014-08" db="EMBL/GenBank/DDBJ databases">
        <title>Complete genome sequence of Corynebacterium deserti GIMN1.010 (=DSM 45689), isolated from desert sand in western China.</title>
        <authorList>
            <person name="Ruckert C."/>
            <person name="Albersmeier A."/>
            <person name="Kalinowski J."/>
        </authorList>
    </citation>
    <scope>NUCLEOTIDE SEQUENCE [LARGE SCALE GENOMIC DNA]</scope>
    <source>
        <strain evidence="1 2">GIMN1.010</strain>
    </source>
</reference>
<dbReference type="EMBL" id="CP009220">
    <property type="protein sequence ID" value="ALC06155.1"/>
    <property type="molecule type" value="Genomic_DNA"/>
</dbReference>
<dbReference type="InterPro" id="IPR034660">
    <property type="entry name" value="DinB/YfiT-like"/>
</dbReference>
<dbReference type="RefSeq" id="WP_053545136.1">
    <property type="nucleotide sequence ID" value="NZ_CP009220.1"/>
</dbReference>
<protein>
    <recommendedName>
        <fullName evidence="3">Mycothiol-dependent maleylpyruvate isomerase metal-binding domain-containing protein</fullName>
    </recommendedName>
</protein>
<proteinExistence type="predicted"/>
<dbReference type="NCBIfam" id="TIGR03083">
    <property type="entry name" value="maleylpyruvate isomerase family mycothiol-dependent enzyme"/>
    <property type="match status" value="1"/>
</dbReference>
<dbReference type="SUPFAM" id="SSF109854">
    <property type="entry name" value="DinB/YfiT-like putative metalloenzymes"/>
    <property type="match status" value="1"/>
</dbReference>
<gene>
    <name evidence="1" type="ORF">CDES_08815</name>
</gene>
<organism evidence="1 2">
    <name type="scientific">Corynebacterium deserti GIMN1.010</name>
    <dbReference type="NCBI Taxonomy" id="931089"/>
    <lineage>
        <taxon>Bacteria</taxon>
        <taxon>Bacillati</taxon>
        <taxon>Actinomycetota</taxon>
        <taxon>Actinomycetes</taxon>
        <taxon>Mycobacteriales</taxon>
        <taxon>Corynebacteriaceae</taxon>
        <taxon>Corynebacterium</taxon>
    </lineage>
</organism>
<dbReference type="Proteomes" id="UP000068067">
    <property type="component" value="Chromosome"/>
</dbReference>
<evidence type="ECO:0008006" key="3">
    <source>
        <dbReference type="Google" id="ProtNLM"/>
    </source>
</evidence>
<sequence length="211" mass="23057">MNLAQTERNALAISLLAKGPEAPTLCGDWTTKDLAAHLFVREHKPGSTVLSLLPGKQDPAEAEFSKALARPYDELVKEWQAGPKGLNPWRAFDSIANGMEHFIHHEDVLRGALKPGDDIIERPLPAAHQKELLRIIKLLAPRLVKSPRPIILQPVGLPRVVLHDKRGVADEGGDVCRIRGGVGEIVLWVSGRDVVDLSFEGNSEGVVRGSF</sequence>
<dbReference type="PATRIC" id="fig|931089.4.peg.1775"/>
<evidence type="ECO:0000313" key="2">
    <source>
        <dbReference type="Proteomes" id="UP000068067"/>
    </source>
</evidence>
<dbReference type="AlphaFoldDB" id="A0A0M4CQG8"/>